<evidence type="ECO:0000256" key="7">
    <source>
        <dbReference type="ARBA" id="ARBA00022844"/>
    </source>
</evidence>
<keyword evidence="5 12" id="KW-1161">Viral attachment to host cell</keyword>
<evidence type="ECO:0000256" key="12">
    <source>
        <dbReference type="HAMAP-Rule" id="MF_04002"/>
    </source>
</evidence>
<dbReference type="HAMAP" id="MF_04002">
    <property type="entry name" value="PPV_L1"/>
    <property type="match status" value="1"/>
</dbReference>
<evidence type="ECO:0000256" key="4">
    <source>
        <dbReference type="ARBA" id="ARBA00022595"/>
    </source>
</evidence>
<evidence type="ECO:0000313" key="15">
    <source>
        <dbReference type="EMBL" id="CAA63879.1"/>
    </source>
</evidence>
<evidence type="ECO:0000313" key="16">
    <source>
        <dbReference type="Proteomes" id="UP000247192"/>
    </source>
</evidence>
<keyword evidence="3 12" id="KW-0945">Host-virus interaction</keyword>
<keyword evidence="10 12" id="KW-1015">Disulfide bond</keyword>
<keyword evidence="6 13" id="KW-1145">T=7 icosahedral capsid protein</keyword>
<name>Q82003_HPV72</name>
<feature type="compositionally biased region" description="Low complexity" evidence="14">
    <location>
        <begin position="516"/>
        <end position="526"/>
    </location>
</feature>
<organismHost>
    <name type="scientific">Homo sapiens</name>
    <name type="common">Human</name>
    <dbReference type="NCBI Taxonomy" id="9606"/>
</organismHost>
<gene>
    <name evidence="12 13 15" type="primary">L1</name>
</gene>
<accession>Q82003</accession>
<evidence type="ECO:0000256" key="1">
    <source>
        <dbReference type="ARBA" id="ARBA00022561"/>
    </source>
</evidence>
<dbReference type="PRINTS" id="PR00865">
    <property type="entry name" value="HPVCAPSIDL1"/>
</dbReference>
<dbReference type="Pfam" id="PF00500">
    <property type="entry name" value="Late_protein_L1"/>
    <property type="match status" value="1"/>
</dbReference>
<dbReference type="GO" id="GO:0039620">
    <property type="term" value="C:T=7 icosahedral viral capsid"/>
    <property type="evidence" value="ECO:0007669"/>
    <property type="project" value="UniProtKB-UniRule"/>
</dbReference>
<dbReference type="SUPFAM" id="SSF88648">
    <property type="entry name" value="Group I dsDNA viruses"/>
    <property type="match status" value="1"/>
</dbReference>
<keyword evidence="9 12" id="KW-0426">Late protein</keyword>
<dbReference type="GO" id="GO:0019062">
    <property type="term" value="P:virion attachment to host cell"/>
    <property type="evidence" value="ECO:0007669"/>
    <property type="project" value="UniProtKB-UniRule"/>
</dbReference>
<keyword evidence="8 12" id="KW-1164">Virus endocytosis by host</keyword>
<evidence type="ECO:0000256" key="14">
    <source>
        <dbReference type="SAM" id="MobiDB-lite"/>
    </source>
</evidence>
<comment type="subunit">
    <text evidence="12">Self-assembles into homopentamers. The capsid has an icosahedral symmetry and consists of 72 capsomers, with each capsomer being a pentamer of L1. Interacts with the minor capsid protein L2; this interaction is necessary for viral genome encapsidation. Interacts with protein E2; this interaction enhances E2-dependent replication and transcription activation.</text>
</comment>
<dbReference type="Gene3D" id="2.60.175.20">
    <property type="entry name" value="Major capsid L1 (late) superfamily, Papillomavirus"/>
    <property type="match status" value="1"/>
</dbReference>
<keyword evidence="11 12" id="KW-1160">Virus entry into host cell</keyword>
<keyword evidence="1 12" id="KW-0167">Capsid protein</keyword>
<dbReference type="GO" id="GO:0005198">
    <property type="term" value="F:structural molecule activity"/>
    <property type="evidence" value="ECO:0007669"/>
    <property type="project" value="UniProtKB-UniRule"/>
</dbReference>
<dbReference type="GO" id="GO:0042025">
    <property type="term" value="C:host cell nucleus"/>
    <property type="evidence" value="ECO:0007669"/>
    <property type="project" value="UniProtKB-SubCell"/>
</dbReference>
<dbReference type="InterPro" id="IPR011222">
    <property type="entry name" value="dsDNA_vir_gr_I_capsid"/>
</dbReference>
<evidence type="ECO:0000256" key="10">
    <source>
        <dbReference type="ARBA" id="ARBA00023157"/>
    </source>
</evidence>
<evidence type="ECO:0000256" key="6">
    <source>
        <dbReference type="ARBA" id="ARBA00022828"/>
    </source>
</evidence>
<feature type="region of interest" description="Disordered" evidence="14">
    <location>
        <begin position="507"/>
        <end position="534"/>
    </location>
</feature>
<dbReference type="GO" id="GO:0075509">
    <property type="term" value="P:endocytosis involved in viral entry into host cell"/>
    <property type="evidence" value="ECO:0007669"/>
    <property type="project" value="UniProtKB-KW"/>
</dbReference>
<comment type="function">
    <text evidence="12 13">Forms an icosahedral capsid with a T=7 symmetry and a 50 nm diameter. The capsid is composed of 72 pentamers linked to each other by disulfide bonds and associated with L2 proteins. Binds to heparan sulfate proteoglycans on cell surface of basal layer keratinocytes to provide initial virion attachment. This binding mediates a conformational change in the virus capsid that facilitates efficient infection. The virion enters the host cell via endocytosis. During virus trafficking, L1 protein dissociates from the viral DNA and the genomic DNA is released to the host nucleus. The virion assembly takes place within the cell nucleus. Encapsulates the genomic DNA together with protein L2.</text>
</comment>
<feature type="disulfide bond" description="Interchain (with Cys-203)" evidence="12">
    <location>
        <position position="458"/>
    </location>
</feature>
<feature type="disulfide bond" description="Interchain (with Cys-458)" evidence="12">
    <location>
        <position position="203"/>
    </location>
</feature>
<keyword evidence="4 12" id="KW-1162">Viral penetration into host cytoplasm</keyword>
<evidence type="ECO:0000256" key="9">
    <source>
        <dbReference type="ARBA" id="ARBA00022921"/>
    </source>
</evidence>
<protein>
    <recommendedName>
        <fullName evidence="12 13">Major capsid protein L1</fullName>
    </recommendedName>
</protein>
<comment type="subcellular location">
    <subcellularLocation>
        <location evidence="12">Virion</location>
    </subcellularLocation>
    <subcellularLocation>
        <location evidence="12">Host nucleus</location>
    </subcellularLocation>
</comment>
<evidence type="ECO:0000256" key="3">
    <source>
        <dbReference type="ARBA" id="ARBA00022581"/>
    </source>
</evidence>
<dbReference type="EMBL" id="X94164">
    <property type="protein sequence ID" value="CAA63879.1"/>
    <property type="molecule type" value="Genomic_DNA"/>
</dbReference>
<proteinExistence type="inferred from homology"/>
<dbReference type="InterPro" id="IPR036973">
    <property type="entry name" value="Capsid_L1_sf_Papillomavir"/>
</dbReference>
<comment type="similarity">
    <text evidence="12 13">Belongs to the papillomaviridae L1 protein family.</text>
</comment>
<reference evidence="15 16" key="1">
    <citation type="journal article" date="1996" name="Int. J. Cancer">
        <title>Novel HPV types present in oral papillomatous lesions from patients with HIV infection.</title>
        <authorList>
            <person name="Voelter C."/>
            <person name="He Y."/>
            <person name="Delius H."/>
            <person name="Roy-Burman A."/>
            <person name="Greenspan J.S."/>
            <person name="Greenspan D."/>
            <person name="de Villiers E.M."/>
        </authorList>
    </citation>
    <scope>NUCLEOTIDE SEQUENCE [LARGE SCALE GENOMIC DNA]</scope>
</reference>
<evidence type="ECO:0000256" key="8">
    <source>
        <dbReference type="ARBA" id="ARBA00022890"/>
    </source>
</evidence>
<evidence type="ECO:0000256" key="13">
    <source>
        <dbReference type="RuleBase" id="RU361248"/>
    </source>
</evidence>
<evidence type="ECO:0000256" key="2">
    <source>
        <dbReference type="ARBA" id="ARBA00022562"/>
    </source>
</evidence>
<organism evidence="15 16">
    <name type="scientific">Human papillomavirus 72</name>
    <dbReference type="NCBI Taxonomy" id="333770"/>
    <lineage>
        <taxon>Viruses</taxon>
        <taxon>Monodnaviria</taxon>
        <taxon>Shotokuvirae</taxon>
        <taxon>Cossaviricota</taxon>
        <taxon>Papovaviricetes</taxon>
        <taxon>Zurhausenvirales</taxon>
        <taxon>Papillomaviridae</taxon>
        <taxon>Firstpapillomavirinae</taxon>
        <taxon>Alphapapillomavirus</taxon>
        <taxon>Alphapapillomavirus 3</taxon>
    </lineage>
</organism>
<evidence type="ECO:0000256" key="11">
    <source>
        <dbReference type="ARBA" id="ARBA00023296"/>
    </source>
</evidence>
<dbReference type="Proteomes" id="UP000247192">
    <property type="component" value="Genome"/>
</dbReference>
<dbReference type="InterPro" id="IPR002210">
    <property type="entry name" value="Capsid_L1_Papillomavir"/>
</dbReference>
<evidence type="ECO:0000256" key="5">
    <source>
        <dbReference type="ARBA" id="ARBA00022804"/>
    </source>
</evidence>
<sequence>MLRALIFICCLHISFFLNVVNVCPILLQMALWRPGDGKVYLPPNPVSKVLSTDRYVQRTNLYYYGGSSRLLTVGHPYCAIPLNGQGKKNTIPKVSGYQYRVFRVKLPDPNKFALPDGTLYNPDTERLVWACRGIEVGRGQPLGVGTSGHPLYNRLDDTENTSLLVADNSDSRDNVSVDYKQTQLLIIGCKPPIGEHWTKGTPCAGSNSQPTDCPPLEFTNSTIQDGDMVETGYGAIDFATLQENKSEVPLDICTTTCKYPDYLQMAAEPYGDCMFFCLRREQMFARHFFNRQGTMGEALPASLYLKGASGSDRVTPGSYIYSPTPSGSMVSSDAQLFNKPYWLQRAQGHNNGICWFNELFVTVVDTTRSTNVTICTATASSVSEYTASNFREYLRHTEEFDLQFIFQLCKIHLTPEIMAYLHNMNKALLDDWNFGVVPPPSTSLDDTYRFLQSRAITCQKGAATPPPKEDPYANLSFWTVDLKDKFSTDLDQFPLGRKFLLQVGSRAVSVSRKRAAPPSSTSTPAPTKRKKRKK</sequence>
<keyword evidence="7 12" id="KW-0946">Virion</keyword>
<keyword evidence="2 12" id="KW-1048">Host nucleus</keyword>